<accession>A0A1Z1MVN4</accession>
<proteinExistence type="predicted"/>
<evidence type="ECO:0000313" key="2">
    <source>
        <dbReference type="EMBL" id="ARW69855.1"/>
    </source>
</evidence>
<dbReference type="PANTHER" id="PTHR34800:SF1">
    <property type="entry name" value="TETRAPYRROLE-BINDING PROTEIN, CHLOROPLASTIC"/>
    <property type="match status" value="1"/>
</dbReference>
<geneLocation type="chloroplast" evidence="2"/>
<dbReference type="InterPro" id="IPR008629">
    <property type="entry name" value="GUN4-like"/>
</dbReference>
<dbReference type="Pfam" id="PF05419">
    <property type="entry name" value="GUN4"/>
    <property type="match status" value="1"/>
</dbReference>
<feature type="domain" description="GUN4-like" evidence="1">
    <location>
        <begin position="102"/>
        <end position="235"/>
    </location>
</feature>
<organism evidence="2">
    <name type="scientific">Lophosiphonia teges</name>
    <dbReference type="NCBI Taxonomy" id="2007110"/>
    <lineage>
        <taxon>Eukaryota</taxon>
        <taxon>Rhodophyta</taxon>
        <taxon>Florideophyceae</taxon>
        <taxon>Rhodymeniophycidae</taxon>
        <taxon>Ceramiales</taxon>
        <taxon>Rhodomelaceae</taxon>
        <taxon>Polysiphonioideae</taxon>
        <taxon>Lophosiphonia</taxon>
    </lineage>
</organism>
<dbReference type="AlphaFoldDB" id="A0A1Z1MVN4"/>
<gene>
    <name evidence="2" type="primary">ycf53</name>
</gene>
<keyword evidence="2" id="KW-0150">Chloroplast</keyword>
<evidence type="ECO:0000259" key="1">
    <source>
        <dbReference type="Pfam" id="PF05419"/>
    </source>
</evidence>
<dbReference type="CDD" id="cd16383">
    <property type="entry name" value="GUN4"/>
    <property type="match status" value="1"/>
</dbReference>
<keyword evidence="2" id="KW-0934">Plastid</keyword>
<dbReference type="GO" id="GO:0046906">
    <property type="term" value="F:tetrapyrrole binding"/>
    <property type="evidence" value="ECO:0007669"/>
    <property type="project" value="TreeGrafter"/>
</dbReference>
<dbReference type="PANTHER" id="PTHR34800">
    <property type="entry name" value="TETRAPYRROLE-BINDING PROTEIN, CHLOROPLASTIC"/>
    <property type="match status" value="1"/>
</dbReference>
<name>A0A1Z1MVN4_9FLOR</name>
<protein>
    <recommendedName>
        <fullName evidence="1">GUN4-like domain-containing protein</fullName>
    </recommendedName>
</protein>
<dbReference type="EMBL" id="MF101457">
    <property type="protein sequence ID" value="ARW69855.1"/>
    <property type="molecule type" value="Genomic_DNA"/>
</dbReference>
<dbReference type="InterPro" id="IPR037215">
    <property type="entry name" value="GUN4-like_sf"/>
</dbReference>
<dbReference type="Gene3D" id="1.10.10.1770">
    <property type="entry name" value="Gun4-like"/>
    <property type="match status" value="1"/>
</dbReference>
<sequence>MEQKINKLRNISKEIDNIFKQDYSIIPYKIEKLIDEILYDDEGEKLLLEIIIERVNNLSNDPDIVDGLIYQKILEKSKSSIKENLIVNLPNGVIHLDSLGIFNYQPLQNLLIKKQFQEADKLTQQYLCRLVEIKTNNKKNWLYFTDVQFVPQQDLFMLDMLWRVYSKGKFGFSIQKKVWVHSNKKWDKLWEKIHWINNGIMKRYPDEFVWTTDAPEGHLPLFNQLRGTQALHYLFKSIKW</sequence>
<dbReference type="Gene3D" id="1.25.40.620">
    <property type="match status" value="1"/>
</dbReference>
<dbReference type="SUPFAM" id="SSF140869">
    <property type="entry name" value="GUN4-like"/>
    <property type="match status" value="1"/>
</dbReference>
<reference evidence="2" key="1">
    <citation type="journal article" date="2017" name="J. Phycol.">
        <title>Analysis of chloroplast genomes and a supermatrix inform reclassification of the Rhodomelaceae (Rhodophyta).</title>
        <authorList>
            <person name="Diaz-Tapia P."/>
            <person name="Maggs C.A."/>
            <person name="West J.A."/>
            <person name="Verbruggen H."/>
        </authorList>
    </citation>
    <scope>NUCLEOTIDE SEQUENCE</scope>
    <source>
        <strain evidence="2">PD1823</strain>
    </source>
</reference>